<keyword evidence="3" id="KW-1185">Reference proteome</keyword>
<dbReference type="Gene3D" id="4.10.1080.10">
    <property type="entry name" value="TSP type-3 repeat"/>
    <property type="match status" value="1"/>
</dbReference>
<accession>A0ABT8W9G0</accession>
<dbReference type="Proteomes" id="UP001176883">
    <property type="component" value="Unassembled WGS sequence"/>
</dbReference>
<dbReference type="SUPFAM" id="SSF103647">
    <property type="entry name" value="TSP type-3 repeat"/>
    <property type="match status" value="1"/>
</dbReference>
<evidence type="ECO:0000313" key="2">
    <source>
        <dbReference type="EMBL" id="MDO5969778.1"/>
    </source>
</evidence>
<evidence type="ECO:0000256" key="1">
    <source>
        <dbReference type="SAM" id="MobiDB-lite"/>
    </source>
</evidence>
<sequence length="2062" mass="229490">MIHTIRTSKFSKVIASYLAIQLILTAVQPSQLFALTSGPSQPEFNAFTPIGTSDMVNLASGNFNYNIPIMDVGGYPLNLAYDSGVTMDQEASWTGLGWNLNVGQINRQVRGIPDDFKGDEMVYENKMKDNVTVGVHAGLDIQIMGFETSDAVKASASIGVDLKYNNYSGMSFTPSYGLSFDLANAVTVGMEVETSATEGTTISPSVGGKVKFANLEDSAINGSLNAGISYNSNRGLSNFTLSSSVSQSFKIGERETKDGTTENLSSSKSRGGGFGSVSFQNTTLTPRKRTAFKDIAGTVAVSVGTSVWGFDIEGEISAMGAVQKIKDPIKTEEAYGYEFTGHATPDDILDYNREKDGLISKSTLALPTTNYTYDLYSVNGQGVAGMFRPFRSQIGQINDELVEDESDSFQLGIEVEAASSFHVGVNFTDAPSNSRTGIWNTKALKNFKQKREDTKDAGESLDYEPVYFKYIGEPRVDKDQQLFEDLGGYAPVALEIGGSKKSFDKQAENQFRIKKYDNNGFPYYPETISNGGLSPITGKYKREKREVRNQTVQKFSVSELRSLYPNADYYNNRINASAKSHHTAEIRVLKGDGSTYVFGETAYNTNKQEVTFTTDSNDFNCATGIVKYNADEDSKDNKSGIDHFYNNVITPAYAHTYLLSSVLSSDYEDLEGDGPSDDDLGAYTSFEYYVPEAEKYNWRVPYKSDEASYNAGLNTHPNDQKGSYVYGEKEIKYIRKIETKTHVALFDLSPRKDAKGAKNRDGSGTEASMYKIEKIRLYSKPEAIAAKILDDNSENDLPITAIKTAHFIYDYSQCKGVENNLDGTPELPHELSNEGGKLTLKKVFFTYRGSQMGKYTPYTFNYEGFNPDYNLKSYDVWGNYKPNIDGGCNTGDEITTPEFPFVQQENRDTQNLYASAWSLTSIDLPSGGRIELTYESDDYQYVQNRDTMQMFKVVGAGSSPSSGDPEGNTKLYKFSGNNDAKYLYVKLPDETSDNIDFKAKYLKGIEDKPMYFRFLMNMTKDGAQSTSSKDYDYVTGYFEMDEEVNVFTADSEIYAAIPMKTTDVEGGAFGGTKQVNPISKAGWYFGRKHLNGWVYGLTPDAETQNIQDIAQNIISSFGAIKDIFSGPNKKLRSNEYLCAQRFIPEKSWIRLSTPKNYKLGGGTRVKKLVMKDQWNKMVGVPEDGRYDKEYGQTYDYTLTEGGSSGVATYEPNMCKENPFVEPFYNKGERLIAPKEVSYIEKPFGEQFFPSASVTYSQVTVRNLQRDDINKHATGKVVTEHFTSKDFPTIVDYTDIDNPGNFATNQGEFLQNVVKGLLGAPVEVKNEYALSQGFVVHTNDMNGKMRMQKVFAENKDEPISMVEYKYATSTDNEGVLDNKVATINRDGSINTDRQIGVDYDVVTDFRESYSESKTTGYKGNLVLMFIGIFPVVIPSAPPSRTRIENVAHSTITTKVIHTTAQLKEKIATDLGARVSTVNEAWDAETGQVLLTRTINEYNDEYYNFNFPAYWSYEGMGQASKNIGITGQLTKTGSLFTIEEASNQDYLYPGDELLVQSDSGYKKLWVVEVSSTGIKLMDAKSNMGNDLNLQGTIDFKVVRSGYRNQQMANMASITLMKNPIKDSNGDYLEELDNSSFTQSATGTFADNLHIINASAVKYDDFWNCQCENGLPFLPRSVNSSEDLEGTPIESYGFNPYLYNAKGEWRAKKSYAYLTERTEVVNGSVSKVNTRKEGYFKDFIPYYNLVEQSPGINKWEQTVDAQLDTNKWTFASEVTAYSPYGAELENMDALNRHSAAQYGYNYTLPTAVASNSKYQDMGADNFEDYEFVNALNGHFNFKETIDNNALDDAIISDAHAHTGQNSLVLRKGDEVYIERQLLGEFPPDLDADDDLIPDAKDNCKYTPNPAQFDYDEDGVGDACDDDAVPKIVNIVVTKQLTPWKKQAKFTIQGKPNDVVRAKVIDVNSGRIGWRASFNSGDVFETQTKELFVQLDAAGRANITLEMGVRWVSKGDRSAGNNTIIDFALFHKKADRSITSSPKVRIHVVGYKTPDSGTESGATELFPSKF</sequence>
<dbReference type="RefSeq" id="WP_303277472.1">
    <property type="nucleotide sequence ID" value="NZ_JAUOEK010000090.1"/>
</dbReference>
<reference evidence="2" key="1">
    <citation type="submission" date="2023-07" db="EMBL/GenBank/DDBJ databases">
        <title>Two novel species in the genus Flavivirga.</title>
        <authorList>
            <person name="Kwon K."/>
        </authorList>
    </citation>
    <scope>NUCLEOTIDE SEQUENCE</scope>
    <source>
        <strain evidence="2">KCTC 52353</strain>
    </source>
</reference>
<name>A0ABT8W9G0_9FLAO</name>
<protein>
    <recommendedName>
        <fullName evidence="4">PA14 domain-containing protein</fullName>
    </recommendedName>
</protein>
<comment type="caution">
    <text evidence="2">The sequence shown here is derived from an EMBL/GenBank/DDBJ whole genome shotgun (WGS) entry which is preliminary data.</text>
</comment>
<feature type="region of interest" description="Disordered" evidence="1">
    <location>
        <begin position="250"/>
        <end position="280"/>
    </location>
</feature>
<dbReference type="EMBL" id="JAUOEK010000090">
    <property type="protein sequence ID" value="MDO5969778.1"/>
    <property type="molecule type" value="Genomic_DNA"/>
</dbReference>
<evidence type="ECO:0008006" key="4">
    <source>
        <dbReference type="Google" id="ProtNLM"/>
    </source>
</evidence>
<gene>
    <name evidence="2" type="ORF">Q4Q35_08160</name>
</gene>
<evidence type="ECO:0000313" key="3">
    <source>
        <dbReference type="Proteomes" id="UP001176883"/>
    </source>
</evidence>
<dbReference type="InterPro" id="IPR028974">
    <property type="entry name" value="TSP_type-3_rpt"/>
</dbReference>
<feature type="compositionally biased region" description="Basic and acidic residues" evidence="1">
    <location>
        <begin position="251"/>
        <end position="260"/>
    </location>
</feature>
<proteinExistence type="predicted"/>
<organism evidence="2 3">
    <name type="scientific">Flavivirga aquimarina</name>
    <dbReference type="NCBI Taxonomy" id="2027862"/>
    <lineage>
        <taxon>Bacteria</taxon>
        <taxon>Pseudomonadati</taxon>
        <taxon>Bacteroidota</taxon>
        <taxon>Flavobacteriia</taxon>
        <taxon>Flavobacteriales</taxon>
        <taxon>Flavobacteriaceae</taxon>
        <taxon>Flavivirga</taxon>
    </lineage>
</organism>